<feature type="compositionally biased region" description="Acidic residues" evidence="1">
    <location>
        <begin position="39"/>
        <end position="48"/>
    </location>
</feature>
<dbReference type="Proteomes" id="UP001151760">
    <property type="component" value="Unassembled WGS sequence"/>
</dbReference>
<sequence>MIMTCEAVNELIARQVTKMLEAYDTARNIKPLVEGRGEQEDENGDDYEGGNGGGNGNGGVNGNGGNKNGGVNGNRNGGGNGNGNENGNGNGNGGGNGFNFGRFMPVARECTYQDFLKCQPLKFNRTEGVVGLTRWFEKMETVFHIMKGTYKVDDRGALSKKQNSEDGDCVMELDYERE</sequence>
<accession>A0ABQ5FY94</accession>
<keyword evidence="3" id="KW-1185">Reference proteome</keyword>
<proteinExistence type="predicted"/>
<reference evidence="2" key="2">
    <citation type="submission" date="2022-01" db="EMBL/GenBank/DDBJ databases">
        <authorList>
            <person name="Yamashiro T."/>
            <person name="Shiraishi A."/>
            <person name="Satake H."/>
            <person name="Nakayama K."/>
        </authorList>
    </citation>
    <scope>NUCLEOTIDE SEQUENCE</scope>
</reference>
<dbReference type="EMBL" id="BQNB010017883">
    <property type="protein sequence ID" value="GJT68274.1"/>
    <property type="molecule type" value="Genomic_DNA"/>
</dbReference>
<evidence type="ECO:0008006" key="4">
    <source>
        <dbReference type="Google" id="ProtNLM"/>
    </source>
</evidence>
<evidence type="ECO:0000313" key="3">
    <source>
        <dbReference type="Proteomes" id="UP001151760"/>
    </source>
</evidence>
<feature type="region of interest" description="Disordered" evidence="1">
    <location>
        <begin position="31"/>
        <end position="90"/>
    </location>
</feature>
<comment type="caution">
    <text evidence="2">The sequence shown here is derived from an EMBL/GenBank/DDBJ whole genome shotgun (WGS) entry which is preliminary data.</text>
</comment>
<reference evidence="2" key="1">
    <citation type="journal article" date="2022" name="Int. J. Mol. Sci.">
        <title>Draft Genome of Tanacetum Coccineum: Genomic Comparison of Closely Related Tanacetum-Family Plants.</title>
        <authorList>
            <person name="Yamashiro T."/>
            <person name="Shiraishi A."/>
            <person name="Nakayama K."/>
            <person name="Satake H."/>
        </authorList>
    </citation>
    <scope>NUCLEOTIDE SEQUENCE</scope>
</reference>
<protein>
    <recommendedName>
        <fullName evidence="4">Reverse transcriptase domain-containing protein</fullName>
    </recommendedName>
</protein>
<feature type="compositionally biased region" description="Gly residues" evidence="1">
    <location>
        <begin position="49"/>
        <end position="90"/>
    </location>
</feature>
<organism evidence="2 3">
    <name type="scientific">Tanacetum coccineum</name>
    <dbReference type="NCBI Taxonomy" id="301880"/>
    <lineage>
        <taxon>Eukaryota</taxon>
        <taxon>Viridiplantae</taxon>
        <taxon>Streptophyta</taxon>
        <taxon>Embryophyta</taxon>
        <taxon>Tracheophyta</taxon>
        <taxon>Spermatophyta</taxon>
        <taxon>Magnoliopsida</taxon>
        <taxon>eudicotyledons</taxon>
        <taxon>Gunneridae</taxon>
        <taxon>Pentapetalae</taxon>
        <taxon>asterids</taxon>
        <taxon>campanulids</taxon>
        <taxon>Asterales</taxon>
        <taxon>Asteraceae</taxon>
        <taxon>Asteroideae</taxon>
        <taxon>Anthemideae</taxon>
        <taxon>Anthemidinae</taxon>
        <taxon>Tanacetum</taxon>
    </lineage>
</organism>
<gene>
    <name evidence="2" type="ORF">Tco_1019754</name>
</gene>
<name>A0ABQ5FY94_9ASTR</name>
<evidence type="ECO:0000256" key="1">
    <source>
        <dbReference type="SAM" id="MobiDB-lite"/>
    </source>
</evidence>
<evidence type="ECO:0000313" key="2">
    <source>
        <dbReference type="EMBL" id="GJT68274.1"/>
    </source>
</evidence>